<accession>A0A494TJ52</accession>
<proteinExistence type="predicted"/>
<sequence>MAIWGATKLTESNWLISVQGTAEQVRDIVITALDGDDTAGVFELTQGADWATRRVGPAANAWLSTNVTPAQLAA</sequence>
<protein>
    <submittedName>
        <fullName evidence="1">Uncharacterized protein</fullName>
    </submittedName>
</protein>
<dbReference type="AlphaFoldDB" id="A0A494TJ52"/>
<gene>
    <name evidence="1" type="ORF">D3Y57_07210</name>
</gene>
<keyword evidence="2" id="KW-1185">Reference proteome</keyword>
<dbReference type="KEGG" id="spha:D3Y57_07210"/>
<reference evidence="1 2" key="1">
    <citation type="submission" date="2018-09" db="EMBL/GenBank/DDBJ databases">
        <title>Sphingomonas peninsula sp. nov., isolated from fildes peninsula, Antarctic soil.</title>
        <authorList>
            <person name="Yingchao G."/>
        </authorList>
    </citation>
    <scope>NUCLEOTIDE SEQUENCE [LARGE SCALE GENOMIC DNA]</scope>
    <source>
        <strain evidence="1 2">YZ-8</strain>
    </source>
</reference>
<organism evidence="1 2">
    <name type="scientific">Sphingomonas paeninsulae</name>
    <dbReference type="NCBI Taxonomy" id="2319844"/>
    <lineage>
        <taxon>Bacteria</taxon>
        <taxon>Pseudomonadati</taxon>
        <taxon>Pseudomonadota</taxon>
        <taxon>Alphaproteobacteria</taxon>
        <taxon>Sphingomonadales</taxon>
        <taxon>Sphingomonadaceae</taxon>
        <taxon>Sphingomonas</taxon>
    </lineage>
</organism>
<evidence type="ECO:0000313" key="2">
    <source>
        <dbReference type="Proteomes" id="UP000276254"/>
    </source>
</evidence>
<dbReference type="Proteomes" id="UP000276254">
    <property type="component" value="Chromosome"/>
</dbReference>
<dbReference type="EMBL" id="CP032829">
    <property type="protein sequence ID" value="AYJ85801.1"/>
    <property type="molecule type" value="Genomic_DNA"/>
</dbReference>
<name>A0A494TJ52_SPHPE</name>
<evidence type="ECO:0000313" key="1">
    <source>
        <dbReference type="EMBL" id="AYJ85801.1"/>
    </source>
</evidence>
<dbReference type="OrthoDB" id="2656750at2"/>